<feature type="compositionally biased region" description="Pro residues" evidence="1">
    <location>
        <begin position="120"/>
        <end position="130"/>
    </location>
</feature>
<keyword evidence="4" id="KW-1185">Reference proteome</keyword>
<feature type="region of interest" description="Disordered" evidence="1">
    <location>
        <begin position="1"/>
        <end position="24"/>
    </location>
</feature>
<feature type="region of interest" description="Disordered" evidence="1">
    <location>
        <begin position="248"/>
        <end position="271"/>
    </location>
</feature>
<dbReference type="AlphaFoldDB" id="A0A9P9FQH2"/>
<comment type="caution">
    <text evidence="3">The sequence shown here is derived from an EMBL/GenBank/DDBJ whole genome shotgun (WGS) entry which is preliminary data.</text>
</comment>
<evidence type="ECO:0000256" key="1">
    <source>
        <dbReference type="SAM" id="MobiDB-lite"/>
    </source>
</evidence>
<dbReference type="OrthoDB" id="5430089at2759"/>
<dbReference type="EMBL" id="JAGMUV010000001">
    <property type="protein sequence ID" value="KAH7175374.1"/>
    <property type="molecule type" value="Genomic_DNA"/>
</dbReference>
<keyword evidence="2" id="KW-0812">Transmembrane</keyword>
<feature type="transmembrane region" description="Helical" evidence="2">
    <location>
        <begin position="163"/>
        <end position="187"/>
    </location>
</feature>
<sequence length="271" mass="29170">MSLSQRAENGGPEFPRLRRFNTAPSPVTIELVTVVAIPSPTSTRKWAFKANQKITLEPSPTSPTAMSRCASDMPDEASAISNNGGDTDRTTSTDGDISKDADDGNGDNSDNRVSNHPHLSPAPSPSPSPSPLASLASDTASLTGANQVTDSSNRSPRSILKSLFQTFLTPMNLAMTFLAVAALVWGIKSYNAANFGNLLNQMEACRQHPNDTFLQSTDLCIKMRQQHDYDSDISLPITDVSATHEIEAPSLPNSANGHGHQRRNVEQDERP</sequence>
<dbReference type="Proteomes" id="UP000738349">
    <property type="component" value="Unassembled WGS sequence"/>
</dbReference>
<reference evidence="3" key="1">
    <citation type="journal article" date="2021" name="Nat. Commun.">
        <title>Genetic determinants of endophytism in the Arabidopsis root mycobiome.</title>
        <authorList>
            <person name="Mesny F."/>
            <person name="Miyauchi S."/>
            <person name="Thiergart T."/>
            <person name="Pickel B."/>
            <person name="Atanasova L."/>
            <person name="Karlsson M."/>
            <person name="Huettel B."/>
            <person name="Barry K.W."/>
            <person name="Haridas S."/>
            <person name="Chen C."/>
            <person name="Bauer D."/>
            <person name="Andreopoulos W."/>
            <person name="Pangilinan J."/>
            <person name="LaButti K."/>
            <person name="Riley R."/>
            <person name="Lipzen A."/>
            <person name="Clum A."/>
            <person name="Drula E."/>
            <person name="Henrissat B."/>
            <person name="Kohler A."/>
            <person name="Grigoriev I.V."/>
            <person name="Martin F.M."/>
            <person name="Hacquard S."/>
        </authorList>
    </citation>
    <scope>NUCLEOTIDE SEQUENCE</scope>
    <source>
        <strain evidence="3">MPI-CAGE-AT-0147</strain>
    </source>
</reference>
<protein>
    <submittedName>
        <fullName evidence="3">Uncharacterized protein</fullName>
    </submittedName>
</protein>
<evidence type="ECO:0000256" key="2">
    <source>
        <dbReference type="SAM" id="Phobius"/>
    </source>
</evidence>
<feature type="region of interest" description="Disordered" evidence="1">
    <location>
        <begin position="49"/>
        <end position="136"/>
    </location>
</feature>
<organism evidence="3 4">
    <name type="scientific">Dactylonectria macrodidyma</name>
    <dbReference type="NCBI Taxonomy" id="307937"/>
    <lineage>
        <taxon>Eukaryota</taxon>
        <taxon>Fungi</taxon>
        <taxon>Dikarya</taxon>
        <taxon>Ascomycota</taxon>
        <taxon>Pezizomycotina</taxon>
        <taxon>Sordariomycetes</taxon>
        <taxon>Hypocreomycetidae</taxon>
        <taxon>Hypocreales</taxon>
        <taxon>Nectriaceae</taxon>
        <taxon>Dactylonectria</taxon>
    </lineage>
</organism>
<name>A0A9P9FQH2_9HYPO</name>
<accession>A0A9P9FQH2</accession>
<proteinExistence type="predicted"/>
<keyword evidence="2" id="KW-1133">Transmembrane helix</keyword>
<feature type="compositionally biased region" description="Basic and acidic residues" evidence="1">
    <location>
        <begin position="86"/>
        <end position="102"/>
    </location>
</feature>
<feature type="compositionally biased region" description="Polar residues" evidence="1">
    <location>
        <begin position="52"/>
        <end position="65"/>
    </location>
</feature>
<feature type="non-terminal residue" evidence="3">
    <location>
        <position position="271"/>
    </location>
</feature>
<evidence type="ECO:0000313" key="3">
    <source>
        <dbReference type="EMBL" id="KAH7175374.1"/>
    </source>
</evidence>
<evidence type="ECO:0000313" key="4">
    <source>
        <dbReference type="Proteomes" id="UP000738349"/>
    </source>
</evidence>
<keyword evidence="2" id="KW-0472">Membrane</keyword>
<gene>
    <name evidence="3" type="ORF">EDB81DRAFT_939537</name>
</gene>